<sequence length="103" mass="12212">MVPAEARFDFDEELLPEDSWETYDADDDVDEVEQILNVREGRTTRYGRTRREFHVKWRGYRETSWVDGLDLNCGGLLYDFMRKRTGRGRFDVIQSHEDASTES</sequence>
<dbReference type="EMBL" id="NBNE01002949">
    <property type="protein sequence ID" value="OWZ08999.1"/>
    <property type="molecule type" value="Genomic_DNA"/>
</dbReference>
<evidence type="ECO:0000259" key="1">
    <source>
        <dbReference type="PROSITE" id="PS50013"/>
    </source>
</evidence>
<dbReference type="InterPro" id="IPR016197">
    <property type="entry name" value="Chromo-like_dom_sf"/>
</dbReference>
<name>A0A225VVI8_9STRA</name>
<feature type="domain" description="Chromo" evidence="1">
    <location>
        <begin position="30"/>
        <end position="84"/>
    </location>
</feature>
<dbReference type="OrthoDB" id="88785at2759"/>
<gene>
    <name evidence="2" type="ORF">PHMEG_00018361</name>
</gene>
<organism evidence="2 3">
    <name type="scientific">Phytophthora megakarya</name>
    <dbReference type="NCBI Taxonomy" id="4795"/>
    <lineage>
        <taxon>Eukaryota</taxon>
        <taxon>Sar</taxon>
        <taxon>Stramenopiles</taxon>
        <taxon>Oomycota</taxon>
        <taxon>Peronosporomycetes</taxon>
        <taxon>Peronosporales</taxon>
        <taxon>Peronosporaceae</taxon>
        <taxon>Phytophthora</taxon>
    </lineage>
</organism>
<protein>
    <recommendedName>
        <fullName evidence="1">Chromo domain-containing protein</fullName>
    </recommendedName>
</protein>
<dbReference type="PROSITE" id="PS50013">
    <property type="entry name" value="CHROMO_2"/>
    <property type="match status" value="1"/>
</dbReference>
<evidence type="ECO:0000313" key="2">
    <source>
        <dbReference type="EMBL" id="OWZ08999.1"/>
    </source>
</evidence>
<dbReference type="AlphaFoldDB" id="A0A225VVI8"/>
<proteinExistence type="predicted"/>
<comment type="caution">
    <text evidence="2">The sequence shown here is derived from an EMBL/GenBank/DDBJ whole genome shotgun (WGS) entry which is preliminary data.</text>
</comment>
<evidence type="ECO:0000313" key="3">
    <source>
        <dbReference type="Proteomes" id="UP000198211"/>
    </source>
</evidence>
<keyword evidence="3" id="KW-1185">Reference proteome</keyword>
<dbReference type="InterPro" id="IPR000953">
    <property type="entry name" value="Chromo/chromo_shadow_dom"/>
</dbReference>
<dbReference type="Gene3D" id="2.40.50.40">
    <property type="match status" value="1"/>
</dbReference>
<accession>A0A225VVI8</accession>
<dbReference type="Proteomes" id="UP000198211">
    <property type="component" value="Unassembled WGS sequence"/>
</dbReference>
<reference evidence="3" key="1">
    <citation type="submission" date="2017-03" db="EMBL/GenBank/DDBJ databases">
        <title>Phytopthora megakarya and P. palmivora, two closely related causual agents of cacao black pod achieved similar genome size and gene model numbers by different mechanisms.</title>
        <authorList>
            <person name="Ali S."/>
            <person name="Shao J."/>
            <person name="Larry D.J."/>
            <person name="Kronmiller B."/>
            <person name="Shen D."/>
            <person name="Strem M.D."/>
            <person name="Melnick R.L."/>
            <person name="Guiltinan M.J."/>
            <person name="Tyler B.M."/>
            <person name="Meinhardt L.W."/>
            <person name="Bailey B.A."/>
        </authorList>
    </citation>
    <scope>NUCLEOTIDE SEQUENCE [LARGE SCALE GENOMIC DNA]</scope>
    <source>
        <strain evidence="3">zdho120</strain>
    </source>
</reference>
<dbReference type="SUPFAM" id="SSF54160">
    <property type="entry name" value="Chromo domain-like"/>
    <property type="match status" value="1"/>
</dbReference>